<feature type="transmembrane region" description="Helical" evidence="1">
    <location>
        <begin position="87"/>
        <end position="105"/>
    </location>
</feature>
<keyword evidence="1" id="KW-0812">Transmembrane</keyword>
<keyword evidence="3" id="KW-1185">Reference proteome</keyword>
<evidence type="ECO:0000313" key="2">
    <source>
        <dbReference type="EMBL" id="RYC72283.1"/>
    </source>
</evidence>
<feature type="transmembrane region" description="Helical" evidence="1">
    <location>
        <begin position="213"/>
        <end position="233"/>
    </location>
</feature>
<dbReference type="Proteomes" id="UP001190925">
    <property type="component" value="Unassembled WGS sequence"/>
</dbReference>
<dbReference type="EMBL" id="PRLK01000015">
    <property type="protein sequence ID" value="RYC72283.1"/>
    <property type="molecule type" value="Genomic_DNA"/>
</dbReference>
<comment type="caution">
    <text evidence="2">The sequence shown here is derived from an EMBL/GenBank/DDBJ whole genome shotgun (WGS) entry which is preliminary data.</text>
</comment>
<sequence length="242" mass="27228">MLATFLFESIAALLVITKYRKSPKRTLIITLLFALAGFQIAEFMVCGGFGIKGVEWARFGYVSITLLPPLGYHLAHLIAGKKVGFSVKFAYATMIGFIAYYLLVTNGVQADSCRPNYSVFNVPQIAGWLYALYYYGWLLVAIFFCWQEIKKLSDKESRKIVRIVLSKLRFLEKIVPNESIIKIKALKWLLVGYLVFVVPTTFVNIINPNTIEGIPSIMCGFAVLLAVILLLKVSPLVLTRKK</sequence>
<evidence type="ECO:0008006" key="4">
    <source>
        <dbReference type="Google" id="ProtNLM"/>
    </source>
</evidence>
<evidence type="ECO:0000313" key="3">
    <source>
        <dbReference type="Proteomes" id="UP001190925"/>
    </source>
</evidence>
<keyword evidence="1" id="KW-0472">Membrane</keyword>
<feature type="transmembrane region" description="Helical" evidence="1">
    <location>
        <begin position="188"/>
        <end position="207"/>
    </location>
</feature>
<reference evidence="2 3" key="1">
    <citation type="journal article" date="2018" name="bioRxiv">
        <title>Evidence of independent acquisition and adaption of ultra-small bacteria to human hosts across the highly diverse yet reduced genomes of the phylum Saccharibacteria.</title>
        <authorList>
            <person name="McLean J.S."/>
            <person name="Bor B."/>
            <person name="To T.T."/>
            <person name="Liu Q."/>
            <person name="Kearns K.A."/>
            <person name="Solden L.M."/>
            <person name="Wrighton K.C."/>
            <person name="He X."/>
            <person name="Shi W."/>
        </authorList>
    </citation>
    <scope>NUCLEOTIDE SEQUENCE [LARGE SCALE GENOMIC DNA]</scope>
    <source>
        <strain evidence="2 3">TM7_CMJM_G6_1_HOT_870</strain>
    </source>
</reference>
<accession>A0ABY0FH32</accession>
<protein>
    <recommendedName>
        <fullName evidence="4">Histidine kinase N-terminal 7TM region domain-containing protein</fullName>
    </recommendedName>
</protein>
<proteinExistence type="predicted"/>
<reference evidence="2 3" key="2">
    <citation type="journal article" date="2020" name="Cell Rep.">
        <title>Acquisition and Adaptation of Ultra-small Parasitic Reduced Genome Bacteria to Mammalian Hosts.</title>
        <authorList>
            <person name="McLean J.S."/>
            <person name="Bor B."/>
            <person name="Kerns K.A."/>
            <person name="Liu Q."/>
            <person name="To T.T."/>
            <person name="Solden L."/>
            <person name="Hendrickson E.L."/>
            <person name="Wrighton K."/>
            <person name="Shi W."/>
            <person name="He X."/>
        </authorList>
    </citation>
    <scope>NUCLEOTIDE SEQUENCE [LARGE SCALE GENOMIC DNA]</scope>
    <source>
        <strain evidence="2 3">TM7_CMJM_G6_1_HOT_870</strain>
    </source>
</reference>
<name>A0ABY0FH32_9BACT</name>
<evidence type="ECO:0000256" key="1">
    <source>
        <dbReference type="SAM" id="Phobius"/>
    </source>
</evidence>
<feature type="transmembrane region" description="Helical" evidence="1">
    <location>
        <begin position="125"/>
        <end position="146"/>
    </location>
</feature>
<feature type="transmembrane region" description="Helical" evidence="1">
    <location>
        <begin position="27"/>
        <end position="50"/>
    </location>
</feature>
<feature type="transmembrane region" description="Helical" evidence="1">
    <location>
        <begin position="56"/>
        <end position="75"/>
    </location>
</feature>
<keyword evidence="1" id="KW-1133">Transmembrane helix</keyword>
<organism evidence="2 3">
    <name type="scientific">Candidatus Nanogingivalis gingivitcus</name>
    <dbReference type="NCBI Taxonomy" id="2171992"/>
    <lineage>
        <taxon>Bacteria</taxon>
        <taxon>Candidatus Saccharimonadota</taxon>
        <taxon>Candidatus Nanosyncoccalia</taxon>
        <taxon>Candidatus Nanogingivales</taxon>
        <taxon>Candidatus Nanogingivalaceae</taxon>
        <taxon>Candidatus Nanogingivalis</taxon>
    </lineage>
</organism>
<gene>
    <name evidence="2" type="ORF">G6CMJM_00618</name>
</gene>